<organism evidence="2">
    <name type="scientific">Mesocestoides corti</name>
    <name type="common">Flatworm</name>
    <dbReference type="NCBI Taxonomy" id="53468"/>
    <lineage>
        <taxon>Eukaryota</taxon>
        <taxon>Metazoa</taxon>
        <taxon>Spiralia</taxon>
        <taxon>Lophotrochozoa</taxon>
        <taxon>Platyhelminthes</taxon>
        <taxon>Cestoda</taxon>
        <taxon>Eucestoda</taxon>
        <taxon>Cyclophyllidea</taxon>
        <taxon>Mesocestoididae</taxon>
        <taxon>Mesocestoides</taxon>
    </lineage>
</organism>
<keyword evidence="1" id="KW-1133">Transmembrane helix</keyword>
<evidence type="ECO:0000313" key="2">
    <source>
        <dbReference type="WBParaSite" id="MCU_010754-RA"/>
    </source>
</evidence>
<sequence length="115" mass="13330">MNKTGTSELALLTNYKPEPQVRCLPSESTTLATPLIIYHPSFVSFSGWLLIFLAWHIVFALACYLKDLFHPNFKSPHWKEILLALKELETRCNDLFWLVVFEACFNQSFSQVSFQ</sequence>
<feature type="transmembrane region" description="Helical" evidence="1">
    <location>
        <begin position="45"/>
        <end position="65"/>
    </location>
</feature>
<reference evidence="2" key="1">
    <citation type="submission" date="2019-11" db="UniProtKB">
        <authorList>
            <consortium name="WormBaseParasite"/>
        </authorList>
    </citation>
    <scope>IDENTIFICATION</scope>
</reference>
<keyword evidence="1" id="KW-0812">Transmembrane</keyword>
<keyword evidence="1" id="KW-0472">Membrane</keyword>
<accession>A0A5K3FQW4</accession>
<evidence type="ECO:0000256" key="1">
    <source>
        <dbReference type="SAM" id="Phobius"/>
    </source>
</evidence>
<protein>
    <submittedName>
        <fullName evidence="2">Transmembrane protein</fullName>
    </submittedName>
</protein>
<name>A0A5K3FQW4_MESCO</name>
<dbReference type="AlphaFoldDB" id="A0A5K3FQW4"/>
<dbReference type="WBParaSite" id="MCU_010754-RA">
    <property type="protein sequence ID" value="MCU_010754-RA"/>
    <property type="gene ID" value="MCU_010754"/>
</dbReference>
<proteinExistence type="predicted"/>